<keyword evidence="1" id="KW-0472">Membrane</keyword>
<dbReference type="Proteomes" id="UP000195072">
    <property type="component" value="Unassembled WGS sequence"/>
</dbReference>
<dbReference type="EMBL" id="JOOZ01000002">
    <property type="protein sequence ID" value="OUL67673.1"/>
    <property type="molecule type" value="Genomic_DNA"/>
</dbReference>
<name>A0A252EN29_9PROT</name>
<keyword evidence="1" id="KW-0812">Transmembrane</keyword>
<gene>
    <name evidence="2" type="ORF">HK16_05680</name>
</gene>
<evidence type="ECO:0000313" key="3">
    <source>
        <dbReference type="Proteomes" id="UP000195072"/>
    </source>
</evidence>
<protein>
    <submittedName>
        <fullName evidence="2">Uncharacterized protein</fullName>
    </submittedName>
</protein>
<dbReference type="AlphaFoldDB" id="A0A252EN29"/>
<proteinExistence type="predicted"/>
<accession>A0A252EN29</accession>
<sequence length="69" mass="7585">MRFGTYVMEPAVGKARGRDGYVVVFTVHHLAGLMLAGATIPDAFGQRFPCHRVFECLFGGMIIFDPLPV</sequence>
<evidence type="ECO:0000313" key="2">
    <source>
        <dbReference type="EMBL" id="OUL67673.1"/>
    </source>
</evidence>
<organism evidence="2 3">
    <name type="scientific">Acetobacter senegalensis</name>
    <dbReference type="NCBI Taxonomy" id="446692"/>
    <lineage>
        <taxon>Bacteria</taxon>
        <taxon>Pseudomonadati</taxon>
        <taxon>Pseudomonadota</taxon>
        <taxon>Alphaproteobacteria</taxon>
        <taxon>Acetobacterales</taxon>
        <taxon>Acetobacteraceae</taxon>
        <taxon>Acetobacter</taxon>
    </lineage>
</organism>
<evidence type="ECO:0000256" key="1">
    <source>
        <dbReference type="SAM" id="Phobius"/>
    </source>
</evidence>
<feature type="transmembrane region" description="Helical" evidence="1">
    <location>
        <begin position="21"/>
        <end position="40"/>
    </location>
</feature>
<reference evidence="2 3" key="1">
    <citation type="submission" date="2014-06" db="EMBL/GenBank/DDBJ databases">
        <authorList>
            <person name="Ju J."/>
            <person name="Zhang J."/>
        </authorList>
    </citation>
    <scope>NUCLEOTIDE SEQUENCE [LARGE SCALE GENOMIC DNA]</scope>
    <source>
        <strain evidence="2">DmL_050</strain>
    </source>
</reference>
<keyword evidence="1" id="KW-1133">Transmembrane helix</keyword>
<comment type="caution">
    <text evidence="2">The sequence shown here is derived from an EMBL/GenBank/DDBJ whole genome shotgun (WGS) entry which is preliminary data.</text>
</comment>